<dbReference type="AlphaFoldDB" id="A0AAN8V7I0"/>
<name>A0AAN8V7I0_9MAGN</name>
<dbReference type="InterPro" id="IPR044861">
    <property type="entry name" value="IPNS-like_FE2OG_OXY"/>
</dbReference>
<evidence type="ECO:0000313" key="7">
    <source>
        <dbReference type="EMBL" id="KAK6929813.1"/>
    </source>
</evidence>
<dbReference type="Gene3D" id="2.60.120.330">
    <property type="entry name" value="B-lactam Antibiotic, Isopenicillin N Synthase, Chain"/>
    <property type="match status" value="1"/>
</dbReference>
<sequence>MEVISRDKVQAGNESSYDRRRELKAFDDTKTGVKGLIDGDVKNIPRIFFHNQKNLKTGSDSGTSKYSIPIIDLKGIIEGTTLHANIVNKIRGASEKWGFFQLVNHGIPSSVLDEMINGVRRFHELDGETKNEFYSRDFSRKFAYFCNFDLFQAPAANWRDSINCQMAPHPPEPEELPAVCRDILIEYSRHLSTLSCTLFELLSEALGLSPHHLKEMGCADGQLLLGHYYPACPEPELTLGLTAHSDTTFITVLLQDQQGGLQVLHEDHWVDVQPIPGALVVNVGDLLQLVTNDKFKSVEHRVLAKRVGPRISIACFIRGTMDRVYGPIKELLSKENPPIYKNIMVKELIGHHLSKGLDGVSTHSLFKL</sequence>
<comment type="similarity">
    <text evidence="1 5">Belongs to the iron/ascorbate-dependent oxidoreductase family.</text>
</comment>
<feature type="domain" description="Fe2OG dioxygenase" evidence="6">
    <location>
        <begin position="220"/>
        <end position="319"/>
    </location>
</feature>
<evidence type="ECO:0000256" key="3">
    <source>
        <dbReference type="ARBA" id="ARBA00023002"/>
    </source>
</evidence>
<dbReference type="InterPro" id="IPR026992">
    <property type="entry name" value="DIOX_N"/>
</dbReference>
<dbReference type="GO" id="GO:0046872">
    <property type="term" value="F:metal ion binding"/>
    <property type="evidence" value="ECO:0007669"/>
    <property type="project" value="UniProtKB-KW"/>
</dbReference>
<accession>A0AAN8V7I0</accession>
<dbReference type="Pfam" id="PF14226">
    <property type="entry name" value="DIOX_N"/>
    <property type="match status" value="1"/>
</dbReference>
<dbReference type="Proteomes" id="UP001370490">
    <property type="component" value="Unassembled WGS sequence"/>
</dbReference>
<reference evidence="7 8" key="1">
    <citation type="submission" date="2023-12" db="EMBL/GenBank/DDBJ databases">
        <title>A high-quality genome assembly for Dillenia turbinata (Dilleniales).</title>
        <authorList>
            <person name="Chanderbali A."/>
        </authorList>
    </citation>
    <scope>NUCLEOTIDE SEQUENCE [LARGE SCALE GENOMIC DNA]</scope>
    <source>
        <strain evidence="7">LSX21</strain>
        <tissue evidence="7">Leaf</tissue>
    </source>
</reference>
<keyword evidence="2 5" id="KW-0479">Metal-binding</keyword>
<dbReference type="InterPro" id="IPR005123">
    <property type="entry name" value="Oxoglu/Fe-dep_dioxygenase_dom"/>
</dbReference>
<dbReference type="PANTHER" id="PTHR10209:SF884">
    <property type="entry name" value="1-AMINOCYCLOPROPANE-1-CARBOXYLATE OXIDASE HOMOLOG 1-LIKE"/>
    <property type="match status" value="1"/>
</dbReference>
<dbReference type="InterPro" id="IPR027443">
    <property type="entry name" value="IPNS-like_sf"/>
</dbReference>
<keyword evidence="4 5" id="KW-0408">Iron</keyword>
<dbReference type="GO" id="GO:0051213">
    <property type="term" value="F:dioxygenase activity"/>
    <property type="evidence" value="ECO:0007669"/>
    <property type="project" value="UniProtKB-KW"/>
</dbReference>
<evidence type="ECO:0000256" key="4">
    <source>
        <dbReference type="ARBA" id="ARBA00023004"/>
    </source>
</evidence>
<dbReference type="PANTHER" id="PTHR10209">
    <property type="entry name" value="OXIDOREDUCTASE, 2OG-FE II OXYGENASE FAMILY PROTEIN"/>
    <property type="match status" value="1"/>
</dbReference>
<keyword evidence="8" id="KW-1185">Reference proteome</keyword>
<evidence type="ECO:0000259" key="6">
    <source>
        <dbReference type="PROSITE" id="PS51471"/>
    </source>
</evidence>
<gene>
    <name evidence="7" type="ORF">RJ641_003907</name>
</gene>
<protein>
    <submittedName>
        <fullName evidence="7">Isopenicillin N synthase-like, Fe(2+) 2OG dioxygenase domain</fullName>
    </submittedName>
</protein>
<dbReference type="PROSITE" id="PS51471">
    <property type="entry name" value="FE2OG_OXY"/>
    <property type="match status" value="1"/>
</dbReference>
<evidence type="ECO:0000256" key="1">
    <source>
        <dbReference type="ARBA" id="ARBA00008056"/>
    </source>
</evidence>
<evidence type="ECO:0000256" key="2">
    <source>
        <dbReference type="ARBA" id="ARBA00022723"/>
    </source>
</evidence>
<keyword evidence="7" id="KW-0223">Dioxygenase</keyword>
<evidence type="ECO:0000313" key="8">
    <source>
        <dbReference type="Proteomes" id="UP001370490"/>
    </source>
</evidence>
<dbReference type="Pfam" id="PF03171">
    <property type="entry name" value="2OG-FeII_Oxy"/>
    <property type="match status" value="1"/>
</dbReference>
<evidence type="ECO:0000256" key="5">
    <source>
        <dbReference type="RuleBase" id="RU003682"/>
    </source>
</evidence>
<dbReference type="SUPFAM" id="SSF51197">
    <property type="entry name" value="Clavaminate synthase-like"/>
    <property type="match status" value="1"/>
</dbReference>
<comment type="caution">
    <text evidence="7">The sequence shown here is derived from an EMBL/GenBank/DDBJ whole genome shotgun (WGS) entry which is preliminary data.</text>
</comment>
<proteinExistence type="inferred from homology"/>
<keyword evidence="3 5" id="KW-0560">Oxidoreductase</keyword>
<organism evidence="7 8">
    <name type="scientific">Dillenia turbinata</name>
    <dbReference type="NCBI Taxonomy" id="194707"/>
    <lineage>
        <taxon>Eukaryota</taxon>
        <taxon>Viridiplantae</taxon>
        <taxon>Streptophyta</taxon>
        <taxon>Embryophyta</taxon>
        <taxon>Tracheophyta</taxon>
        <taxon>Spermatophyta</taxon>
        <taxon>Magnoliopsida</taxon>
        <taxon>eudicotyledons</taxon>
        <taxon>Gunneridae</taxon>
        <taxon>Pentapetalae</taxon>
        <taxon>Dilleniales</taxon>
        <taxon>Dilleniaceae</taxon>
        <taxon>Dillenia</taxon>
    </lineage>
</organism>
<dbReference type="FunFam" id="2.60.120.330:FF:000005">
    <property type="entry name" value="1-aminocyclopropane-1-carboxylate oxidase homolog 1"/>
    <property type="match status" value="1"/>
</dbReference>
<dbReference type="EMBL" id="JBAMMX010000012">
    <property type="protein sequence ID" value="KAK6929813.1"/>
    <property type="molecule type" value="Genomic_DNA"/>
</dbReference>